<proteinExistence type="predicted"/>
<dbReference type="Gene3D" id="2.60.40.10">
    <property type="entry name" value="Immunoglobulins"/>
    <property type="match status" value="1"/>
</dbReference>
<evidence type="ECO:0000256" key="1">
    <source>
        <dbReference type="SAM" id="SignalP"/>
    </source>
</evidence>
<sequence>MRLPVSPVIRWFVLMCLAIPALATHQVGGHLEMREVGDTPGHFKIIVTNYLEDNNRAAQTTGGNIGIFRIRDNTLMYSFAVSEVSGTRAPVVYTNVLCANSRTQNMIVVTYSADIQLAPASYNDDQGYYMSFQTQNRNGGINNITNPLNTGFTFYLEFPALQQSGSYFKNSTPRFTPVNGEYICINQPFSYAFGGVDPDGDELRYSMITPLDQKNAGNRNGTTVSAGPYPDVNWVSGYTATNSITGNPPLSIDPVTGKLSVTADQLGLYVFAVKVEEYRNGVKIGEVRRDFQFLVIDCPPPVKLDPVANIVSQPMSMSSTTICQGASISLQANPNPAWVYQWRRDGTNLANATSTTLTVKDPGKYTVLASLSTTCGMSVESNAIQVTVIDVSPAIRESGHLCATDGSVSFSTTAMDNTRFQWYYNYNPMPGKTQDSIRVDQPGVYFVQGIETRYGCAGNSQSLTITRSAAVSATISSLAGHNKLCPDDSLQLGAGGGVSYIWKKDNQIMAGVTGTNYTTKAIGIFSLTAIDSYGCVGVSPSLTVIAVAPIVVTMTAVSAVCGSAAAAYSLSGSPSGGVFSGSGVTGNQFSPALAGVGDHVLTYGVRPAPECAPTTATRVAVVSPVPVIQMRDTLTTFKGNTFDLQPVLTGNPNWYSWQPSTYLSATNVAGPTVNDIQKDIIYELWVKNQYGCEAKDTILIIVVERLWVPDAFTPNRDGVNDVWVIHGIEAFPDAEITVFNRWGEVIYWSQKGYTEPFNGSFQGTELAAGPYPYIIKPAPKHPGLRGTVSILR</sequence>
<gene>
    <name evidence="3" type="ORF">BLX24_23045</name>
</gene>
<dbReference type="RefSeq" id="WP_071505577.1">
    <property type="nucleotide sequence ID" value="NZ_MORL01000018.1"/>
</dbReference>
<evidence type="ECO:0000313" key="3">
    <source>
        <dbReference type="EMBL" id="OIN56851.1"/>
    </source>
</evidence>
<dbReference type="InterPro" id="IPR013783">
    <property type="entry name" value="Ig-like_fold"/>
</dbReference>
<protein>
    <recommendedName>
        <fullName evidence="2">Ig-like domain-containing protein</fullName>
    </recommendedName>
</protein>
<feature type="signal peptide" evidence="1">
    <location>
        <begin position="1"/>
        <end position="23"/>
    </location>
</feature>
<feature type="domain" description="Ig-like" evidence="2">
    <location>
        <begin position="300"/>
        <end position="387"/>
    </location>
</feature>
<dbReference type="InterPro" id="IPR026341">
    <property type="entry name" value="T9SS_type_B"/>
</dbReference>
<keyword evidence="1" id="KW-0732">Signal</keyword>
<dbReference type="InterPro" id="IPR035986">
    <property type="entry name" value="PKD_dom_sf"/>
</dbReference>
<keyword evidence="4" id="KW-1185">Reference proteome</keyword>
<dbReference type="NCBIfam" id="TIGR04131">
    <property type="entry name" value="Bac_Flav_CTERM"/>
    <property type="match status" value="1"/>
</dbReference>
<organism evidence="3 4">
    <name type="scientific">Arsenicibacter rosenii</name>
    <dbReference type="NCBI Taxonomy" id="1750698"/>
    <lineage>
        <taxon>Bacteria</taxon>
        <taxon>Pseudomonadati</taxon>
        <taxon>Bacteroidota</taxon>
        <taxon>Cytophagia</taxon>
        <taxon>Cytophagales</taxon>
        <taxon>Spirosomataceae</taxon>
        <taxon>Arsenicibacter</taxon>
    </lineage>
</organism>
<dbReference type="OrthoDB" id="1490014at2"/>
<comment type="caution">
    <text evidence="3">The sequence shown here is derived from an EMBL/GenBank/DDBJ whole genome shotgun (WGS) entry which is preliminary data.</text>
</comment>
<dbReference type="SUPFAM" id="SSF49299">
    <property type="entry name" value="PKD domain"/>
    <property type="match status" value="1"/>
</dbReference>
<dbReference type="Proteomes" id="UP000181790">
    <property type="component" value="Unassembled WGS sequence"/>
</dbReference>
<dbReference type="Pfam" id="PF13585">
    <property type="entry name" value="CHU_C"/>
    <property type="match status" value="1"/>
</dbReference>
<dbReference type="AlphaFoldDB" id="A0A1S2VDL2"/>
<reference evidence="3 4" key="1">
    <citation type="submission" date="2016-10" db="EMBL/GenBank/DDBJ databases">
        <title>Arsenicibacter rosenii gen. nov., sp. nov., an efficient arsenic-methylating bacterium isolated from an arsenic-contaminated paddy soil.</title>
        <authorList>
            <person name="Huang K."/>
        </authorList>
    </citation>
    <scope>NUCLEOTIDE SEQUENCE [LARGE SCALE GENOMIC DNA]</scope>
    <source>
        <strain evidence="3 4">SM-1</strain>
    </source>
</reference>
<evidence type="ECO:0000259" key="2">
    <source>
        <dbReference type="PROSITE" id="PS50835"/>
    </source>
</evidence>
<accession>A0A1S2VDL2</accession>
<dbReference type="InterPro" id="IPR007110">
    <property type="entry name" value="Ig-like_dom"/>
</dbReference>
<evidence type="ECO:0000313" key="4">
    <source>
        <dbReference type="Proteomes" id="UP000181790"/>
    </source>
</evidence>
<name>A0A1S2VDL2_9BACT</name>
<dbReference type="EMBL" id="MORL01000018">
    <property type="protein sequence ID" value="OIN56851.1"/>
    <property type="molecule type" value="Genomic_DNA"/>
</dbReference>
<feature type="chain" id="PRO_5010175105" description="Ig-like domain-containing protein" evidence="1">
    <location>
        <begin position="24"/>
        <end position="792"/>
    </location>
</feature>
<dbReference type="PROSITE" id="PS50835">
    <property type="entry name" value="IG_LIKE"/>
    <property type="match status" value="1"/>
</dbReference>